<keyword evidence="2" id="KW-0067">ATP-binding</keyword>
<evidence type="ECO:0000256" key="1">
    <source>
        <dbReference type="ARBA" id="ARBA00022741"/>
    </source>
</evidence>
<reference evidence="4 5" key="1">
    <citation type="submission" date="2019-06" db="EMBL/GenBank/DDBJ databases">
        <title>Genome Sequence of the Brown Rot Fungal Pathogen Monilinia fructicola.</title>
        <authorList>
            <person name="De Miccolis Angelini R.M."/>
            <person name="Landi L."/>
            <person name="Abate D."/>
            <person name="Pollastro S."/>
            <person name="Romanazzi G."/>
            <person name="Faretra F."/>
        </authorList>
    </citation>
    <scope>NUCLEOTIDE SEQUENCE [LARGE SCALE GENOMIC DNA]</scope>
    <source>
        <strain evidence="4 5">Mfrc123</strain>
    </source>
</reference>
<dbReference type="GO" id="GO:0005524">
    <property type="term" value="F:ATP binding"/>
    <property type="evidence" value="ECO:0007669"/>
    <property type="project" value="UniProtKB-KW"/>
</dbReference>
<feature type="region of interest" description="Disordered" evidence="3">
    <location>
        <begin position="1"/>
        <end position="43"/>
    </location>
</feature>
<feature type="compositionally biased region" description="Polar residues" evidence="3">
    <location>
        <begin position="1"/>
        <end position="12"/>
    </location>
</feature>
<protein>
    <recommendedName>
        <fullName evidence="6">Actin-like ATPase domain-containing protein</fullName>
    </recommendedName>
</protein>
<dbReference type="CDD" id="cd10170">
    <property type="entry name" value="ASKHA_NBD_HSP70"/>
    <property type="match status" value="1"/>
</dbReference>
<feature type="compositionally biased region" description="Polar residues" evidence="3">
    <location>
        <begin position="23"/>
        <end position="36"/>
    </location>
</feature>
<sequence>MVTMNLNLPTRTASRRNDESRNHYTSGSFTPTSSTEAIAGPIREPAPVNERLIVGLDFGTTYSGVAVVYTSNPDDVDIIKTWPGSNGITSDKVPTEIGYSRSPGSPAGTAPTIKWGCQFRPEEPRLRCIKLFLDRSQKLPFYVSPAETANQLKEHSKNVVDAVSDYLTQIYKHTIETLTRRYGELFMSTTKVEFVLTCPAVWSDAAKNTTLQAAERAGMGDKSAIQMISEPEAAAVYTLKAIQPNHLQAGDNFVVCDAGGGTVDLIAYKIISLKTTASRRVRRVERFEEMKMKKAKSWQMGLKYWEEYVKRDFDEDNNTEFNIPLPGLADDIDAGLDGGFFIMTTAQVDGIRQKGGIVSGIVLVGGFGQSNHLYKRLKSHFNSAAPPPYSERPTHAQSIALAESNSVEVMQPINAWTAVVRGAVLKGLEGSVVVSRKARMHYGTSYATVYDEDKHDVSERYWSPLWERWMVSDRMQWHLNKGDTLSTDTPVSFHYTRNFRPDQSLIVSDDLIACDSDGEPPASYTKDLISVCTLTTDLGAVPKSLYTRLTTTRGVEFLNLDFTLEMVVESAGLAFELKVDGYRYGRVEVEFH</sequence>
<dbReference type="Proteomes" id="UP000322873">
    <property type="component" value="Unassembled WGS sequence"/>
</dbReference>
<dbReference type="VEuPathDB" id="FungiDB:MFRU_008g00330"/>
<dbReference type="PANTHER" id="PTHR14187:SF82">
    <property type="entry name" value="FAMILY CHAPERONE, PUTATIVE (AFU_ORTHOLOGUE AFUA_7G08575)-RELATED"/>
    <property type="match status" value="1"/>
</dbReference>
<evidence type="ECO:0000313" key="5">
    <source>
        <dbReference type="Proteomes" id="UP000322873"/>
    </source>
</evidence>
<dbReference type="PANTHER" id="PTHR14187">
    <property type="entry name" value="ALPHA KINASE/ELONGATION FACTOR 2 KINASE"/>
    <property type="match status" value="1"/>
</dbReference>
<gene>
    <name evidence="4" type="ORF">EYC84_010940</name>
</gene>
<comment type="caution">
    <text evidence="4">The sequence shown here is derived from an EMBL/GenBank/DDBJ whole genome shotgun (WGS) entry which is preliminary data.</text>
</comment>
<dbReference type="PRINTS" id="PR00301">
    <property type="entry name" value="HEATSHOCK70"/>
</dbReference>
<keyword evidence="1" id="KW-0547">Nucleotide-binding</keyword>
<dbReference type="Gene3D" id="3.30.420.40">
    <property type="match status" value="1"/>
</dbReference>
<accession>A0A5M9JDA7</accession>
<evidence type="ECO:0000313" key="4">
    <source>
        <dbReference type="EMBL" id="KAA8565205.1"/>
    </source>
</evidence>
<keyword evidence="5" id="KW-1185">Reference proteome</keyword>
<evidence type="ECO:0000256" key="2">
    <source>
        <dbReference type="ARBA" id="ARBA00022840"/>
    </source>
</evidence>
<evidence type="ECO:0008006" key="6">
    <source>
        <dbReference type="Google" id="ProtNLM"/>
    </source>
</evidence>
<dbReference type="InterPro" id="IPR013126">
    <property type="entry name" value="Hsp_70_fam"/>
</dbReference>
<dbReference type="InterPro" id="IPR043129">
    <property type="entry name" value="ATPase_NBD"/>
</dbReference>
<proteinExistence type="predicted"/>
<dbReference type="GO" id="GO:0140662">
    <property type="term" value="F:ATP-dependent protein folding chaperone"/>
    <property type="evidence" value="ECO:0007669"/>
    <property type="project" value="InterPro"/>
</dbReference>
<dbReference type="Pfam" id="PF00012">
    <property type="entry name" value="HSP70"/>
    <property type="match status" value="1"/>
</dbReference>
<organism evidence="4 5">
    <name type="scientific">Monilinia fructicola</name>
    <name type="common">Brown rot fungus</name>
    <name type="synonym">Ciboria fructicola</name>
    <dbReference type="NCBI Taxonomy" id="38448"/>
    <lineage>
        <taxon>Eukaryota</taxon>
        <taxon>Fungi</taxon>
        <taxon>Dikarya</taxon>
        <taxon>Ascomycota</taxon>
        <taxon>Pezizomycotina</taxon>
        <taxon>Leotiomycetes</taxon>
        <taxon>Helotiales</taxon>
        <taxon>Sclerotiniaceae</taxon>
        <taxon>Monilinia</taxon>
    </lineage>
</organism>
<dbReference type="SUPFAM" id="SSF53067">
    <property type="entry name" value="Actin-like ATPase domain"/>
    <property type="match status" value="2"/>
</dbReference>
<name>A0A5M9JDA7_MONFR</name>
<evidence type="ECO:0000256" key="3">
    <source>
        <dbReference type="SAM" id="MobiDB-lite"/>
    </source>
</evidence>
<dbReference type="AlphaFoldDB" id="A0A5M9JDA7"/>
<dbReference type="EMBL" id="VICG01000014">
    <property type="protein sequence ID" value="KAA8565205.1"/>
    <property type="molecule type" value="Genomic_DNA"/>
</dbReference>